<evidence type="ECO:0000256" key="3">
    <source>
        <dbReference type="ARBA" id="ARBA00023002"/>
    </source>
</evidence>
<keyword evidence="9" id="KW-1185">Reference proteome</keyword>
<evidence type="ECO:0000256" key="4">
    <source>
        <dbReference type="PIRSR" id="PIRSR000097-1"/>
    </source>
</evidence>
<evidence type="ECO:0000259" key="7">
    <source>
        <dbReference type="Pfam" id="PF00248"/>
    </source>
</evidence>
<comment type="caution">
    <text evidence="8">The sequence shown here is derived from an EMBL/GenBank/DDBJ whole genome shotgun (WGS) entry which is preliminary data.</text>
</comment>
<feature type="site" description="Lowers pKa of active site Tyr" evidence="6">
    <location>
        <position position="77"/>
    </location>
</feature>
<dbReference type="PANTHER" id="PTHR43827:SF3">
    <property type="entry name" value="NADP-DEPENDENT OXIDOREDUCTASE DOMAIN-CONTAINING PROTEIN"/>
    <property type="match status" value="1"/>
</dbReference>
<protein>
    <submittedName>
        <fullName evidence="8">Aldo-keto reductase family oxidoreductase</fullName>
    </submittedName>
</protein>
<gene>
    <name evidence="8" type="ORF">TMU3MR103_2257</name>
</gene>
<dbReference type="InterPro" id="IPR020471">
    <property type="entry name" value="AKR"/>
</dbReference>
<dbReference type="InterPro" id="IPR023210">
    <property type="entry name" value="NADP_OxRdtase_dom"/>
</dbReference>
<feature type="domain" description="NADP-dependent oxidoreductase" evidence="7">
    <location>
        <begin position="18"/>
        <end position="268"/>
    </location>
</feature>
<dbReference type="AlphaFoldDB" id="A0A091BTR4"/>
<feature type="active site" description="Proton donor" evidence="4">
    <location>
        <position position="52"/>
    </location>
</feature>
<dbReference type="InterPro" id="IPR036812">
    <property type="entry name" value="NAD(P)_OxRdtase_dom_sf"/>
</dbReference>
<evidence type="ECO:0000256" key="2">
    <source>
        <dbReference type="ARBA" id="ARBA00022857"/>
    </source>
</evidence>
<dbReference type="CDD" id="cd19071">
    <property type="entry name" value="AKR_AKR1-5-like"/>
    <property type="match status" value="1"/>
</dbReference>
<dbReference type="EMBL" id="JPVT01000254">
    <property type="protein sequence ID" value="KFN89046.1"/>
    <property type="molecule type" value="Genomic_DNA"/>
</dbReference>
<evidence type="ECO:0000256" key="6">
    <source>
        <dbReference type="PIRSR" id="PIRSR000097-3"/>
    </source>
</evidence>
<name>A0A091BTR4_9ENTE</name>
<accession>A0A091BTR4</accession>
<dbReference type="GO" id="GO:0016616">
    <property type="term" value="F:oxidoreductase activity, acting on the CH-OH group of donors, NAD or NADP as acceptor"/>
    <property type="evidence" value="ECO:0007669"/>
    <property type="project" value="UniProtKB-ARBA"/>
</dbReference>
<dbReference type="Pfam" id="PF00248">
    <property type="entry name" value="Aldo_ket_red"/>
    <property type="match status" value="1"/>
</dbReference>
<proteinExistence type="inferred from homology"/>
<keyword evidence="2" id="KW-0521">NADP</keyword>
<dbReference type="SUPFAM" id="SSF51430">
    <property type="entry name" value="NAD(P)-linked oxidoreductase"/>
    <property type="match status" value="1"/>
</dbReference>
<dbReference type="PIRSF" id="PIRSF000097">
    <property type="entry name" value="AKR"/>
    <property type="match status" value="1"/>
</dbReference>
<comment type="similarity">
    <text evidence="1">Belongs to the aldo/keto reductase family.</text>
</comment>
<dbReference type="PATRIC" id="fig|1302648.3.peg.2206"/>
<dbReference type="PROSITE" id="PS00798">
    <property type="entry name" value="ALDOKETO_REDUCTASE_1"/>
    <property type="match status" value="1"/>
</dbReference>
<sequence>MSILTEHYTLSNGVKIPKIAFGTWLVEDEQVIQPVTDAINSGYRHIDTAQAYENEHGVGEGIRNSNVAREDIFVTTKLAAEVKAYEEAEKAINQSLETMGVDYLDMMIIHSPQPWADFNSENRYFEGNLEAWRAMEEAYNDGKIRAIGVSNFGQEDLENILQNGTVKPVVNQVLAHISNTPFNLIEFCQKNDILVEAYSPVAHGEILNNQEIKDLAEKYNVSTAQLSIRYCLQLGLLPLPKSENPDHIRSNAEVDFEISAEDMDKLKHMERIKDYGDASGFPVFEQDLN</sequence>
<evidence type="ECO:0000313" key="8">
    <source>
        <dbReference type="EMBL" id="KFN89046.1"/>
    </source>
</evidence>
<dbReference type="PRINTS" id="PR00069">
    <property type="entry name" value="ALDKETRDTASE"/>
</dbReference>
<reference evidence="8 9" key="1">
    <citation type="submission" date="2014-08" db="EMBL/GenBank/DDBJ databases">
        <title>Genome sequence of Tetragenococcus muriaticus.</title>
        <authorList>
            <person name="Chuea-nongthon C."/>
            <person name="Rodtong S."/>
            <person name="Yongsawatdigul J."/>
            <person name="Steele J.L."/>
            <person name="Liu X.-y."/>
            <person name="Speers J."/>
            <person name="Glasner J.D."/>
            <person name="Neeno-Eckwall E.C."/>
        </authorList>
    </citation>
    <scope>NUCLEOTIDE SEQUENCE [LARGE SCALE GENOMIC DNA]</scope>
    <source>
        <strain evidence="8 9">3MR10-3</strain>
    </source>
</reference>
<evidence type="ECO:0000256" key="1">
    <source>
        <dbReference type="ARBA" id="ARBA00007905"/>
    </source>
</evidence>
<dbReference type="Gene3D" id="3.20.20.100">
    <property type="entry name" value="NADP-dependent oxidoreductase domain"/>
    <property type="match status" value="1"/>
</dbReference>
<evidence type="ECO:0000313" key="9">
    <source>
        <dbReference type="Proteomes" id="UP000029381"/>
    </source>
</evidence>
<feature type="binding site" evidence="5">
    <location>
        <position position="110"/>
    </location>
    <ligand>
        <name>substrate</name>
    </ligand>
</feature>
<dbReference type="PANTHER" id="PTHR43827">
    <property type="entry name" value="2,5-DIKETO-D-GLUCONIC ACID REDUCTASE"/>
    <property type="match status" value="1"/>
</dbReference>
<dbReference type="InterPro" id="IPR018170">
    <property type="entry name" value="Aldo/ket_reductase_CS"/>
</dbReference>
<evidence type="ECO:0000256" key="5">
    <source>
        <dbReference type="PIRSR" id="PIRSR000097-2"/>
    </source>
</evidence>
<organism evidence="8 9">
    <name type="scientific">Tetragenococcus muriaticus 3MR10-3</name>
    <dbReference type="NCBI Taxonomy" id="1302648"/>
    <lineage>
        <taxon>Bacteria</taxon>
        <taxon>Bacillati</taxon>
        <taxon>Bacillota</taxon>
        <taxon>Bacilli</taxon>
        <taxon>Lactobacillales</taxon>
        <taxon>Enterococcaceae</taxon>
        <taxon>Tetragenococcus</taxon>
    </lineage>
</organism>
<dbReference type="Proteomes" id="UP000029381">
    <property type="component" value="Unassembled WGS sequence"/>
</dbReference>
<keyword evidence="3" id="KW-0560">Oxidoreductase</keyword>
<dbReference type="RefSeq" id="WP_038024420.1">
    <property type="nucleotide sequence ID" value="NZ_JPVT01000254.1"/>
</dbReference>
<dbReference type="FunFam" id="3.20.20.100:FF:000002">
    <property type="entry name" value="2,5-diketo-D-gluconic acid reductase A"/>
    <property type="match status" value="1"/>
</dbReference>
<dbReference type="PROSITE" id="PS00062">
    <property type="entry name" value="ALDOKETO_REDUCTASE_2"/>
    <property type="match status" value="1"/>
</dbReference>